<dbReference type="Proteomes" id="UP000631181">
    <property type="component" value="Unassembled WGS sequence"/>
</dbReference>
<feature type="region of interest" description="Disordered" evidence="1">
    <location>
        <begin position="370"/>
        <end position="431"/>
    </location>
</feature>
<evidence type="ECO:0000313" key="3">
    <source>
        <dbReference type="Proteomes" id="UP000631181"/>
    </source>
</evidence>
<feature type="compositionally biased region" description="Polar residues" evidence="1">
    <location>
        <begin position="279"/>
        <end position="291"/>
    </location>
</feature>
<dbReference type="OrthoDB" id="3786931at2759"/>
<feature type="compositionally biased region" description="Basic residues" evidence="1">
    <location>
        <begin position="241"/>
        <end position="255"/>
    </location>
</feature>
<name>A0A8J8WB59_9EURO</name>
<evidence type="ECO:0000313" key="2">
    <source>
        <dbReference type="EMBL" id="KAF7720160.1"/>
    </source>
</evidence>
<feature type="compositionally biased region" description="Polar residues" evidence="1">
    <location>
        <begin position="392"/>
        <end position="410"/>
    </location>
</feature>
<gene>
    <name evidence="2" type="ORF">PECM_000082</name>
</gene>
<accession>A0A8J8WB59</accession>
<dbReference type="EMBL" id="WIWV01000001">
    <property type="protein sequence ID" value="KAF7720160.1"/>
    <property type="molecule type" value="Genomic_DNA"/>
</dbReference>
<protein>
    <submittedName>
        <fullName evidence="2">Uncharacterized protein</fullName>
    </submittedName>
</protein>
<evidence type="ECO:0000256" key="1">
    <source>
        <dbReference type="SAM" id="MobiDB-lite"/>
    </source>
</evidence>
<dbReference type="AlphaFoldDB" id="A0A8J8WB59"/>
<proteinExistence type="predicted"/>
<reference evidence="2" key="1">
    <citation type="journal article" date="2020" name="Front. Microbiol.">
        <title>Gene regulatory networks of Penicillium echinulatum 2HH and Penicillium oxalicum 114-2 inferred by a computational biology approach.</title>
        <authorList>
            <person name="Lenz A.R."/>
            <person name="Galan-Vasquez E."/>
            <person name="Balbinot E."/>
            <person name="De Abreu F.P."/>
            <person name="De Oliveira N.S."/>
            <person name="Da Rosa L.O."/>
            <person name="De Avila E Silva S."/>
            <person name="Camassola M."/>
            <person name="Dillon A.J.P."/>
            <person name="Perez-Rueda E."/>
        </authorList>
    </citation>
    <scope>NUCLEOTIDE SEQUENCE</scope>
    <source>
        <strain evidence="2">S1M29</strain>
    </source>
</reference>
<feature type="compositionally biased region" description="Low complexity" evidence="1">
    <location>
        <begin position="298"/>
        <end position="314"/>
    </location>
</feature>
<organism evidence="2 3">
    <name type="scientific">Penicillium ucsense</name>
    <dbReference type="NCBI Taxonomy" id="2839758"/>
    <lineage>
        <taxon>Eukaryota</taxon>
        <taxon>Fungi</taxon>
        <taxon>Dikarya</taxon>
        <taxon>Ascomycota</taxon>
        <taxon>Pezizomycotina</taxon>
        <taxon>Eurotiomycetes</taxon>
        <taxon>Eurotiomycetidae</taxon>
        <taxon>Eurotiales</taxon>
        <taxon>Aspergillaceae</taxon>
        <taxon>Penicillium</taxon>
    </lineage>
</organism>
<feature type="region of interest" description="Disordered" evidence="1">
    <location>
        <begin position="236"/>
        <end position="349"/>
    </location>
</feature>
<sequence>MRRLFRSIGESKKSRTDRITCDEGRYMPACAESDLPKTFDNTLHEQIRKLIEGLPKDLQTSSGSASTKGLSSELCDLHQVLNHDLVHGISRLVRREITSHFRQLDAYPQLVEPVEETILQRLRALRVYWSKPSEDNVATADAQPSQFNQCPACILATIAGNKDILCNLRVVVHSRTRTRRNQHPRKLTLFIDHCINRFSPAEADDVRRTSDQLALGMKRARKACVKAYLRDCQIDPSATSRMKRHRRRRRRRHRHQDHDSRKRVSGEEHRAESEMSLDSLKSPSTPLTTQMDDLDVRSSPGSDSASSCSWWSDSNDGRLRRSYAPSPEHPNPNHADAQLPRGFSGEGRRSMNVRSNITLYQQLAHENPYSQTASFPDARKSPLCSTGDARSARSSVLSSMQAVQGSNSEGSMLKDSAGDWDDDDCQSKMSF</sequence>
<comment type="caution">
    <text evidence="2">The sequence shown here is derived from an EMBL/GenBank/DDBJ whole genome shotgun (WGS) entry which is preliminary data.</text>
</comment>
<keyword evidence="3" id="KW-1185">Reference proteome</keyword>
<feature type="compositionally biased region" description="Basic and acidic residues" evidence="1">
    <location>
        <begin position="256"/>
        <end position="273"/>
    </location>
</feature>